<feature type="non-terminal residue" evidence="1">
    <location>
        <position position="1"/>
    </location>
</feature>
<accession>A0A371GJ23</accession>
<name>A0A371GJ23_MUCPR</name>
<comment type="caution">
    <text evidence="1">The sequence shown here is derived from an EMBL/GenBank/DDBJ whole genome shotgun (WGS) entry which is preliminary data.</text>
</comment>
<protein>
    <submittedName>
        <fullName evidence="1">Uncharacterized protein</fullName>
    </submittedName>
</protein>
<dbReference type="AlphaFoldDB" id="A0A371GJ23"/>
<proteinExistence type="predicted"/>
<dbReference type="EMBL" id="QJKJ01005383">
    <property type="protein sequence ID" value="RDX90510.1"/>
    <property type="molecule type" value="Genomic_DNA"/>
</dbReference>
<organism evidence="1 2">
    <name type="scientific">Mucuna pruriens</name>
    <name type="common">Velvet bean</name>
    <name type="synonym">Dolichos pruriens</name>
    <dbReference type="NCBI Taxonomy" id="157652"/>
    <lineage>
        <taxon>Eukaryota</taxon>
        <taxon>Viridiplantae</taxon>
        <taxon>Streptophyta</taxon>
        <taxon>Embryophyta</taxon>
        <taxon>Tracheophyta</taxon>
        <taxon>Spermatophyta</taxon>
        <taxon>Magnoliopsida</taxon>
        <taxon>eudicotyledons</taxon>
        <taxon>Gunneridae</taxon>
        <taxon>Pentapetalae</taxon>
        <taxon>rosids</taxon>
        <taxon>fabids</taxon>
        <taxon>Fabales</taxon>
        <taxon>Fabaceae</taxon>
        <taxon>Papilionoideae</taxon>
        <taxon>50 kb inversion clade</taxon>
        <taxon>NPAAA clade</taxon>
        <taxon>indigoferoid/millettioid clade</taxon>
        <taxon>Phaseoleae</taxon>
        <taxon>Mucuna</taxon>
    </lineage>
</organism>
<gene>
    <name evidence="1" type="ORF">CR513_27615</name>
</gene>
<sequence>MAHDIIVTRTLKFKSCVWISYQQKCLMKLYSEFNIDFVSNIYMPTIRRDLVKINSKRLDYEHCKGNLFSCLGEKNEICYDKMTALNQKIWTRSHFSTYCKSDMLMYNISKSFNGRILKARDKPNLTMIEWIRSYWIIRIHVK</sequence>
<dbReference type="OrthoDB" id="1432732at2759"/>
<reference evidence="1" key="1">
    <citation type="submission" date="2018-05" db="EMBL/GenBank/DDBJ databases">
        <title>Draft genome of Mucuna pruriens seed.</title>
        <authorList>
            <person name="Nnadi N.E."/>
            <person name="Vos R."/>
            <person name="Hasami M.H."/>
            <person name="Devisetty U.K."/>
            <person name="Aguiy J.C."/>
        </authorList>
    </citation>
    <scope>NUCLEOTIDE SEQUENCE [LARGE SCALE GENOMIC DNA]</scope>
    <source>
        <strain evidence="1">JCA_2017</strain>
    </source>
</reference>
<evidence type="ECO:0000313" key="2">
    <source>
        <dbReference type="Proteomes" id="UP000257109"/>
    </source>
</evidence>
<dbReference type="Proteomes" id="UP000257109">
    <property type="component" value="Unassembled WGS sequence"/>
</dbReference>
<keyword evidence="2" id="KW-1185">Reference proteome</keyword>
<evidence type="ECO:0000313" key="1">
    <source>
        <dbReference type="EMBL" id="RDX90510.1"/>
    </source>
</evidence>